<dbReference type="AlphaFoldDB" id="A0A4Y2S0C9"/>
<comment type="caution">
    <text evidence="2">The sequence shown here is derived from an EMBL/GenBank/DDBJ whole genome shotgun (WGS) entry which is preliminary data.</text>
</comment>
<name>A0A4Y2S0C9_ARAVE</name>
<evidence type="ECO:0000313" key="2">
    <source>
        <dbReference type="EMBL" id="GBN81598.1"/>
    </source>
</evidence>
<accession>A0A4Y2S0C9</accession>
<proteinExistence type="predicted"/>
<feature type="region of interest" description="Disordered" evidence="1">
    <location>
        <begin position="54"/>
        <end position="112"/>
    </location>
</feature>
<evidence type="ECO:0000256" key="1">
    <source>
        <dbReference type="SAM" id="MobiDB-lite"/>
    </source>
</evidence>
<sequence>MTRTTAELEPPSPNFSTTPAEGRLTPVKFKAGYSRQHCFIPFGPTAELSAICPTREVDPTPRPVPPTPRPVEHTPRPVKQTLRLVEPTPPTAMTPEQRSESSTVDLNASKSVSSTVTFNRSSRVKKALDRMM</sequence>
<feature type="compositionally biased region" description="Polar residues" evidence="1">
    <location>
        <begin position="94"/>
        <end position="112"/>
    </location>
</feature>
<keyword evidence="3" id="KW-1185">Reference proteome</keyword>
<dbReference type="EMBL" id="BGPR01019327">
    <property type="protein sequence ID" value="GBN81598.1"/>
    <property type="molecule type" value="Genomic_DNA"/>
</dbReference>
<feature type="region of interest" description="Disordered" evidence="1">
    <location>
        <begin position="1"/>
        <end position="23"/>
    </location>
</feature>
<reference evidence="2 3" key="1">
    <citation type="journal article" date="2019" name="Sci. Rep.">
        <title>Orb-weaving spider Araneus ventricosus genome elucidates the spidroin gene catalogue.</title>
        <authorList>
            <person name="Kono N."/>
            <person name="Nakamura H."/>
            <person name="Ohtoshi R."/>
            <person name="Moran D.A.P."/>
            <person name="Shinohara A."/>
            <person name="Yoshida Y."/>
            <person name="Fujiwara M."/>
            <person name="Mori M."/>
            <person name="Tomita M."/>
            <person name="Arakawa K."/>
        </authorList>
    </citation>
    <scope>NUCLEOTIDE SEQUENCE [LARGE SCALE GENOMIC DNA]</scope>
</reference>
<evidence type="ECO:0000313" key="3">
    <source>
        <dbReference type="Proteomes" id="UP000499080"/>
    </source>
</evidence>
<feature type="compositionally biased region" description="Pro residues" evidence="1">
    <location>
        <begin position="60"/>
        <end position="69"/>
    </location>
</feature>
<gene>
    <name evidence="2" type="ORF">AVEN_265239_1</name>
</gene>
<dbReference type="Proteomes" id="UP000499080">
    <property type="component" value="Unassembled WGS sequence"/>
</dbReference>
<protein>
    <submittedName>
        <fullName evidence="2">Uncharacterized protein</fullName>
    </submittedName>
</protein>
<organism evidence="2 3">
    <name type="scientific">Araneus ventricosus</name>
    <name type="common">Orbweaver spider</name>
    <name type="synonym">Epeira ventricosa</name>
    <dbReference type="NCBI Taxonomy" id="182803"/>
    <lineage>
        <taxon>Eukaryota</taxon>
        <taxon>Metazoa</taxon>
        <taxon>Ecdysozoa</taxon>
        <taxon>Arthropoda</taxon>
        <taxon>Chelicerata</taxon>
        <taxon>Arachnida</taxon>
        <taxon>Araneae</taxon>
        <taxon>Araneomorphae</taxon>
        <taxon>Entelegynae</taxon>
        <taxon>Araneoidea</taxon>
        <taxon>Araneidae</taxon>
        <taxon>Araneus</taxon>
    </lineage>
</organism>